<keyword evidence="3" id="KW-1185">Reference proteome</keyword>
<dbReference type="Ensembl" id="ENSACIT00000027529.1">
    <property type="protein sequence ID" value="ENSACIP00000026824.1"/>
    <property type="gene ID" value="ENSACIG00000020776.1"/>
</dbReference>
<dbReference type="InterPro" id="IPR029395">
    <property type="entry name" value="DUF4514"/>
</dbReference>
<keyword evidence="1" id="KW-1133">Transmembrane helix</keyword>
<reference evidence="2" key="1">
    <citation type="submission" date="2025-08" db="UniProtKB">
        <authorList>
            <consortium name="Ensembl"/>
        </authorList>
    </citation>
    <scope>IDENTIFICATION</scope>
</reference>
<dbReference type="AlphaFoldDB" id="A0A3Q0SPG8"/>
<evidence type="ECO:0000313" key="2">
    <source>
        <dbReference type="Ensembl" id="ENSACIP00000026824.1"/>
    </source>
</evidence>
<organism evidence="2 3">
    <name type="scientific">Amphilophus citrinellus</name>
    <name type="common">Midas cichlid</name>
    <name type="synonym">Cichlasoma citrinellum</name>
    <dbReference type="NCBI Taxonomy" id="61819"/>
    <lineage>
        <taxon>Eukaryota</taxon>
        <taxon>Metazoa</taxon>
        <taxon>Chordata</taxon>
        <taxon>Craniata</taxon>
        <taxon>Vertebrata</taxon>
        <taxon>Euteleostomi</taxon>
        <taxon>Actinopterygii</taxon>
        <taxon>Neopterygii</taxon>
        <taxon>Teleostei</taxon>
        <taxon>Neoteleostei</taxon>
        <taxon>Acanthomorphata</taxon>
        <taxon>Ovalentaria</taxon>
        <taxon>Cichlomorphae</taxon>
        <taxon>Cichliformes</taxon>
        <taxon>Cichlidae</taxon>
        <taxon>New World cichlids</taxon>
        <taxon>Cichlasomatinae</taxon>
        <taxon>Heroini</taxon>
        <taxon>Amphilophus</taxon>
    </lineage>
</organism>
<feature type="transmembrane region" description="Helical" evidence="1">
    <location>
        <begin position="16"/>
        <end position="38"/>
    </location>
</feature>
<name>A0A3Q0SPG8_AMPCI</name>
<keyword evidence="1" id="KW-0812">Transmembrane</keyword>
<dbReference type="Pfam" id="PF14986">
    <property type="entry name" value="DUF4514"/>
    <property type="match status" value="1"/>
</dbReference>
<evidence type="ECO:0000313" key="3">
    <source>
        <dbReference type="Proteomes" id="UP000261340"/>
    </source>
</evidence>
<keyword evidence="1" id="KW-0472">Membrane</keyword>
<evidence type="ECO:0000256" key="1">
    <source>
        <dbReference type="SAM" id="Phobius"/>
    </source>
</evidence>
<dbReference type="Proteomes" id="UP000261340">
    <property type="component" value="Unplaced"/>
</dbReference>
<proteinExistence type="predicted"/>
<protein>
    <submittedName>
        <fullName evidence="2">Uncharacterized protein</fullName>
    </submittedName>
</protein>
<reference evidence="2" key="2">
    <citation type="submission" date="2025-09" db="UniProtKB">
        <authorList>
            <consortium name="Ensembl"/>
        </authorList>
    </citation>
    <scope>IDENTIFICATION</scope>
</reference>
<accession>A0A3Q0SPG8</accession>
<sequence>MLACLPLVVLLSDIKYVLIGGGIGLFLVALFILTKFCIIRKQMSQNNTGEMDCEVILQPRTICTTKKKNPPTKIVSHIMCIISLKCAILLPSL</sequence>